<comment type="subcellular location">
    <subcellularLocation>
        <location evidence="1">Mitochondrion</location>
    </subcellularLocation>
</comment>
<keyword evidence="3" id="KW-0809">Transit peptide</keyword>
<evidence type="ECO:0000313" key="9">
    <source>
        <dbReference type="Proteomes" id="UP001209878"/>
    </source>
</evidence>
<dbReference type="GO" id="GO:0005763">
    <property type="term" value="C:mitochondrial small ribosomal subunit"/>
    <property type="evidence" value="ECO:0007669"/>
    <property type="project" value="TreeGrafter"/>
</dbReference>
<evidence type="ECO:0000256" key="2">
    <source>
        <dbReference type="ARBA" id="ARBA00009863"/>
    </source>
</evidence>
<dbReference type="InterPro" id="IPR008092">
    <property type="entry name" value="Ribosomal_mS29_met"/>
</dbReference>
<reference evidence="8" key="1">
    <citation type="journal article" date="2023" name="Mol. Biol. Evol.">
        <title>Third-Generation Sequencing Reveals the Adaptive Role of the Epigenome in Three Deep-Sea Polychaetes.</title>
        <authorList>
            <person name="Perez M."/>
            <person name="Aroh O."/>
            <person name="Sun Y."/>
            <person name="Lan Y."/>
            <person name="Juniper S.K."/>
            <person name="Young C.R."/>
            <person name="Angers B."/>
            <person name="Qian P.Y."/>
        </authorList>
    </citation>
    <scope>NUCLEOTIDE SEQUENCE</scope>
    <source>
        <strain evidence="8">R07B-5</strain>
    </source>
</reference>
<protein>
    <recommendedName>
        <fullName evidence="7">Small ribosomal subunit protein mS29</fullName>
    </recommendedName>
</protein>
<dbReference type="PANTHER" id="PTHR12810:SF0">
    <property type="entry name" value="SMALL RIBOSOMAL SUBUNIT PROTEIN MS29"/>
    <property type="match status" value="1"/>
</dbReference>
<evidence type="ECO:0000256" key="6">
    <source>
        <dbReference type="ARBA" id="ARBA00023274"/>
    </source>
</evidence>
<keyword evidence="4" id="KW-0689">Ribosomal protein</keyword>
<evidence type="ECO:0000256" key="3">
    <source>
        <dbReference type="ARBA" id="ARBA00022946"/>
    </source>
</evidence>
<gene>
    <name evidence="8" type="ORF">NP493_280g01000</name>
</gene>
<evidence type="ECO:0000313" key="8">
    <source>
        <dbReference type="EMBL" id="KAK2184153.1"/>
    </source>
</evidence>
<proteinExistence type="inferred from homology"/>
<dbReference type="Proteomes" id="UP001209878">
    <property type="component" value="Unassembled WGS sequence"/>
</dbReference>
<keyword evidence="5" id="KW-0496">Mitochondrion</keyword>
<dbReference type="AlphaFoldDB" id="A0AAD9NXA7"/>
<comment type="caution">
    <text evidence="8">The sequence shown here is derived from an EMBL/GenBank/DDBJ whole genome shotgun (WGS) entry which is preliminary data.</text>
</comment>
<evidence type="ECO:0000256" key="4">
    <source>
        <dbReference type="ARBA" id="ARBA00022980"/>
    </source>
</evidence>
<dbReference type="PRINTS" id="PR01716">
    <property type="entry name" value="DEATHASSOCP3"/>
</dbReference>
<sequence length="371" mass="42947">MCSAAREDRATPGTRESLAQQFSKAIDSHHQRRQIFRTTENDPANHTEHHEGMFYTVPPEHFHQWMRKGLTVNMYRMANAFNESSLMVRRPATELIGYLQMAEYTMPVIRYLLYGEYGSGKSTSLAHVMHYCGTQGWLILHVPWGAFFNRYSRDVQPSVYRPGRLDQPLEAAEWMTYFRQMNESLLTQLNIKVQHKYVWNKRESAEVGTPLAEVMEFGLARVKYAADVVGAVLKEIRLQAAPQGFKVLMAVDGVNAFWSTTNIKVEDDRTKRHNAGNLSLVHHFKKMIRSDWSNGAVIGTVDAYANDEDQRESYLPRYVLGKEGFEWLDPHIPIYVPNYSEKEALSCLQYYIDRKWLQNPKCKVALSRLQK</sequence>
<dbReference type="InterPro" id="IPR019368">
    <property type="entry name" value="Ribosomal_mS29"/>
</dbReference>
<accession>A0AAD9NXA7</accession>
<dbReference type="Pfam" id="PF10236">
    <property type="entry name" value="DAP3"/>
    <property type="match status" value="1"/>
</dbReference>
<dbReference type="GO" id="GO:0006915">
    <property type="term" value="P:apoptotic process"/>
    <property type="evidence" value="ECO:0007669"/>
    <property type="project" value="InterPro"/>
</dbReference>
<evidence type="ECO:0000256" key="1">
    <source>
        <dbReference type="ARBA" id="ARBA00004173"/>
    </source>
</evidence>
<evidence type="ECO:0000256" key="7">
    <source>
        <dbReference type="ARBA" id="ARBA00035140"/>
    </source>
</evidence>
<keyword evidence="6" id="KW-0687">Ribonucleoprotein</keyword>
<dbReference type="PANTHER" id="PTHR12810">
    <property type="entry name" value="MITOCHONDRIAL 28S RIBOSOMAL PROTEIN S29"/>
    <property type="match status" value="1"/>
</dbReference>
<keyword evidence="9" id="KW-1185">Reference proteome</keyword>
<dbReference type="EMBL" id="JAODUO010000279">
    <property type="protein sequence ID" value="KAK2184153.1"/>
    <property type="molecule type" value="Genomic_DNA"/>
</dbReference>
<name>A0AAD9NXA7_RIDPI</name>
<dbReference type="GO" id="GO:0003735">
    <property type="term" value="F:structural constituent of ribosome"/>
    <property type="evidence" value="ECO:0007669"/>
    <property type="project" value="TreeGrafter"/>
</dbReference>
<organism evidence="8 9">
    <name type="scientific">Ridgeia piscesae</name>
    <name type="common">Tubeworm</name>
    <dbReference type="NCBI Taxonomy" id="27915"/>
    <lineage>
        <taxon>Eukaryota</taxon>
        <taxon>Metazoa</taxon>
        <taxon>Spiralia</taxon>
        <taxon>Lophotrochozoa</taxon>
        <taxon>Annelida</taxon>
        <taxon>Polychaeta</taxon>
        <taxon>Sedentaria</taxon>
        <taxon>Canalipalpata</taxon>
        <taxon>Sabellida</taxon>
        <taxon>Siboglinidae</taxon>
        <taxon>Ridgeia</taxon>
    </lineage>
</organism>
<evidence type="ECO:0000256" key="5">
    <source>
        <dbReference type="ARBA" id="ARBA00023128"/>
    </source>
</evidence>
<comment type="similarity">
    <text evidence="2">Belongs to the mitochondrion-specific ribosomal protein mS29 family.</text>
</comment>